<proteinExistence type="predicted"/>
<dbReference type="EMBL" id="VSRR010010869">
    <property type="protein sequence ID" value="MPC52420.1"/>
    <property type="molecule type" value="Genomic_DNA"/>
</dbReference>
<dbReference type="AlphaFoldDB" id="A0A5B7FXG8"/>
<gene>
    <name evidence="1" type="ORF">E2C01_046289</name>
</gene>
<accession>A0A5B7FXG8</accession>
<dbReference type="Proteomes" id="UP000324222">
    <property type="component" value="Unassembled WGS sequence"/>
</dbReference>
<sequence length="61" mass="6756">MEGSGGTEGAACEVIHDIPPRRDCQRYTREVFALLYPDEALAKGKGGRCQRLVPIYTCRPC</sequence>
<protein>
    <submittedName>
        <fullName evidence="1">Uncharacterized protein</fullName>
    </submittedName>
</protein>
<evidence type="ECO:0000313" key="2">
    <source>
        <dbReference type="Proteomes" id="UP000324222"/>
    </source>
</evidence>
<name>A0A5B7FXG8_PORTR</name>
<keyword evidence="2" id="KW-1185">Reference proteome</keyword>
<comment type="caution">
    <text evidence="1">The sequence shown here is derived from an EMBL/GenBank/DDBJ whole genome shotgun (WGS) entry which is preliminary data.</text>
</comment>
<evidence type="ECO:0000313" key="1">
    <source>
        <dbReference type="EMBL" id="MPC52420.1"/>
    </source>
</evidence>
<reference evidence="1 2" key="1">
    <citation type="submission" date="2019-05" db="EMBL/GenBank/DDBJ databases">
        <title>Another draft genome of Portunus trituberculatus and its Hox gene families provides insights of decapod evolution.</title>
        <authorList>
            <person name="Jeong J.-H."/>
            <person name="Song I."/>
            <person name="Kim S."/>
            <person name="Choi T."/>
            <person name="Kim D."/>
            <person name="Ryu S."/>
            <person name="Kim W."/>
        </authorList>
    </citation>
    <scope>NUCLEOTIDE SEQUENCE [LARGE SCALE GENOMIC DNA]</scope>
    <source>
        <tissue evidence="1">Muscle</tissue>
    </source>
</reference>
<organism evidence="1 2">
    <name type="scientific">Portunus trituberculatus</name>
    <name type="common">Swimming crab</name>
    <name type="synonym">Neptunus trituberculatus</name>
    <dbReference type="NCBI Taxonomy" id="210409"/>
    <lineage>
        <taxon>Eukaryota</taxon>
        <taxon>Metazoa</taxon>
        <taxon>Ecdysozoa</taxon>
        <taxon>Arthropoda</taxon>
        <taxon>Crustacea</taxon>
        <taxon>Multicrustacea</taxon>
        <taxon>Malacostraca</taxon>
        <taxon>Eumalacostraca</taxon>
        <taxon>Eucarida</taxon>
        <taxon>Decapoda</taxon>
        <taxon>Pleocyemata</taxon>
        <taxon>Brachyura</taxon>
        <taxon>Eubrachyura</taxon>
        <taxon>Portunoidea</taxon>
        <taxon>Portunidae</taxon>
        <taxon>Portuninae</taxon>
        <taxon>Portunus</taxon>
    </lineage>
</organism>